<comment type="caution">
    <text evidence="2">The sequence shown here is derived from an EMBL/GenBank/DDBJ whole genome shotgun (WGS) entry which is preliminary data.</text>
</comment>
<evidence type="ECO:0000313" key="3">
    <source>
        <dbReference type="Proteomes" id="UP000052015"/>
    </source>
</evidence>
<keyword evidence="1" id="KW-1133">Transmembrane helix</keyword>
<feature type="transmembrane region" description="Helical" evidence="1">
    <location>
        <begin position="121"/>
        <end position="145"/>
    </location>
</feature>
<feature type="transmembrane region" description="Helical" evidence="1">
    <location>
        <begin position="524"/>
        <end position="548"/>
    </location>
</feature>
<dbReference type="InterPro" id="IPR031599">
    <property type="entry name" value="ABC_tran_2"/>
</dbReference>
<evidence type="ECO:0000313" key="2">
    <source>
        <dbReference type="EMBL" id="KRQ87258.1"/>
    </source>
</evidence>
<proteinExistence type="predicted"/>
<dbReference type="Pfam" id="PF16949">
    <property type="entry name" value="ABC_tran_2"/>
    <property type="match status" value="1"/>
</dbReference>
<protein>
    <submittedName>
        <fullName evidence="2">Uncharacterized protein</fullName>
    </submittedName>
</protein>
<feature type="transmembrane region" description="Helical" evidence="1">
    <location>
        <begin position="376"/>
        <end position="400"/>
    </location>
</feature>
<name>A0A0R3JW18_CALMK</name>
<evidence type="ECO:0000256" key="1">
    <source>
        <dbReference type="SAM" id="Phobius"/>
    </source>
</evidence>
<dbReference type="EMBL" id="LKHP01000004">
    <property type="protein sequence ID" value="KRQ87258.1"/>
    <property type="molecule type" value="Genomic_DNA"/>
</dbReference>
<keyword evidence="1" id="KW-0472">Membrane</keyword>
<dbReference type="STRING" id="908809.ABG79_01061"/>
<feature type="transmembrane region" description="Helical" evidence="1">
    <location>
        <begin position="452"/>
        <end position="474"/>
    </location>
</feature>
<feature type="transmembrane region" description="Helical" evidence="1">
    <location>
        <begin position="421"/>
        <end position="446"/>
    </location>
</feature>
<feature type="transmembrane region" description="Helical" evidence="1">
    <location>
        <begin position="264"/>
        <end position="287"/>
    </location>
</feature>
<keyword evidence="3" id="KW-1185">Reference proteome</keyword>
<feature type="transmembrane region" description="Helical" evidence="1">
    <location>
        <begin position="191"/>
        <end position="210"/>
    </location>
</feature>
<organism evidence="2 3">
    <name type="scientific">Caloramator mitchellensis</name>
    <dbReference type="NCBI Taxonomy" id="908809"/>
    <lineage>
        <taxon>Bacteria</taxon>
        <taxon>Bacillati</taxon>
        <taxon>Bacillota</taxon>
        <taxon>Clostridia</taxon>
        <taxon>Eubacteriales</taxon>
        <taxon>Clostridiaceae</taxon>
        <taxon>Caloramator</taxon>
    </lineage>
</organism>
<feature type="transmembrane region" description="Helical" evidence="1">
    <location>
        <begin position="151"/>
        <end position="179"/>
    </location>
</feature>
<feature type="transmembrane region" description="Helical" evidence="1">
    <location>
        <begin position="495"/>
        <end position="518"/>
    </location>
</feature>
<accession>A0A0R3JW18</accession>
<dbReference type="OrthoDB" id="138672at2"/>
<keyword evidence="1" id="KW-0812">Transmembrane</keyword>
<feature type="transmembrane region" description="Helical" evidence="1">
    <location>
        <begin position="78"/>
        <end position="100"/>
    </location>
</feature>
<sequence length="557" mass="63344">MNKAISLIKLYVNSVFGLNALVRDIKYNKKNAFKALGLILLIMFSFSGIVTMFAAFNIKMFDLLKQINQQGLIVLNTVVIATYFTFFIGIITVIGTYYLNQEGDIILSLPLKPWNLFLAKFTISYISEAILSTVIMATGIIVYGIKNNEGALFYLFSIVVTLLIPIIPLVIGYFLISPIMKFGKLLKKKDLMMYLSGFFAISISFVFQYFSNSLVRADKNPELVMQKLTEQNGYLDLASQYYYPAVVATKSIVDSNILNKLGHLILFIAIVCGALFLLIITLSDLYYDTLIGSTELKKNTKKITQVEFKKSIKRRNIIISLLDRELKLMNREPIYFINGPMVIILLPLIFGASFYFQKDSIIVEIKKWMVNPNFDFYTTILSIGAIIFLGASTSITATCISREGRAFELIKSLPINPKYYIQAKLLHGSIFGLLASVFIILVNYIIFKLSIFNIFLIVMISNLILIVIYILEILAELRWPKLNWDNPQKAIKQNINGIVGMLGTMGLVAFLGFVIIFFKIKSITVYTLLTIIPLIAVIFLYKFLIYYVDKKFYEIEI</sequence>
<feature type="transmembrane region" description="Helical" evidence="1">
    <location>
        <begin position="334"/>
        <end position="356"/>
    </location>
</feature>
<gene>
    <name evidence="2" type="ORF">ABG79_01061</name>
</gene>
<dbReference type="AlphaFoldDB" id="A0A0R3JW18"/>
<feature type="transmembrane region" description="Helical" evidence="1">
    <location>
        <begin position="35"/>
        <end position="58"/>
    </location>
</feature>
<dbReference type="RefSeq" id="WP_057977846.1">
    <property type="nucleotide sequence ID" value="NZ_LKHP01000004.1"/>
</dbReference>
<dbReference type="Proteomes" id="UP000052015">
    <property type="component" value="Unassembled WGS sequence"/>
</dbReference>
<reference evidence="2 3" key="1">
    <citation type="submission" date="2015-09" db="EMBL/GenBank/DDBJ databases">
        <title>Draft genome sequence of a Caloramator mitchellensis, a moderate thermophile from the Great Artesian Basin of Australia.</title>
        <authorList>
            <person name="Patel B.K."/>
        </authorList>
    </citation>
    <scope>NUCLEOTIDE SEQUENCE [LARGE SCALE GENOMIC DNA]</scope>
    <source>
        <strain evidence="2 3">VF08</strain>
    </source>
</reference>